<keyword evidence="11" id="KW-0503">Monooxygenase</keyword>
<evidence type="ECO:0000256" key="7">
    <source>
        <dbReference type="ARBA" id="ARBA00022824"/>
    </source>
</evidence>
<evidence type="ECO:0000256" key="4">
    <source>
        <dbReference type="ARBA" id="ARBA00010617"/>
    </source>
</evidence>
<dbReference type="GO" id="GO:0005506">
    <property type="term" value="F:iron ion binding"/>
    <property type="evidence" value="ECO:0007669"/>
    <property type="project" value="InterPro"/>
</dbReference>
<dbReference type="InterPro" id="IPR036396">
    <property type="entry name" value="Cyt_P450_sf"/>
</dbReference>
<evidence type="ECO:0000256" key="8">
    <source>
        <dbReference type="ARBA" id="ARBA00022848"/>
    </source>
</evidence>
<evidence type="ECO:0000256" key="11">
    <source>
        <dbReference type="ARBA" id="ARBA00023033"/>
    </source>
</evidence>
<evidence type="ECO:0000256" key="10">
    <source>
        <dbReference type="ARBA" id="ARBA00023004"/>
    </source>
</evidence>
<dbReference type="GO" id="GO:0005789">
    <property type="term" value="C:endoplasmic reticulum membrane"/>
    <property type="evidence" value="ECO:0007669"/>
    <property type="project" value="UniProtKB-SubCell"/>
</dbReference>
<accession>E2BW83</accession>
<dbReference type="Pfam" id="PF00067">
    <property type="entry name" value="p450"/>
    <property type="match status" value="1"/>
</dbReference>
<keyword evidence="7" id="KW-0256">Endoplasmic reticulum</keyword>
<proteinExistence type="inferred from homology"/>
<dbReference type="PANTHER" id="PTHR24292:SF54">
    <property type="entry name" value="CYP9F3-RELATED"/>
    <property type="match status" value="1"/>
</dbReference>
<dbReference type="OrthoDB" id="2789670at2759"/>
<dbReference type="PANTHER" id="PTHR24292">
    <property type="entry name" value="CYTOCHROME P450"/>
    <property type="match status" value="1"/>
</dbReference>
<gene>
    <name evidence="13" type="ORF">EAI_06534</name>
</gene>
<comment type="subcellular location">
    <subcellularLocation>
        <location evidence="3">Endoplasmic reticulum membrane</location>
        <topology evidence="3">Peripheral membrane protein</topology>
    </subcellularLocation>
    <subcellularLocation>
        <location evidence="2">Microsome membrane</location>
        <topology evidence="2">Peripheral membrane protein</topology>
    </subcellularLocation>
</comment>
<name>E2BW83_HARSA</name>
<sequence>MSLADFIRHIYESHPQHSMVGFYDKTQPALVLRDPELVKTVMQSNFASFSENMLKVDPHLDPLFVVNPFFASGEPWFTFRKRLTHAFTGKRIKMLYTSVEQVCNKFDDYLDRILSDNNGAMEFEMRTLFSRYTGEVVANASLGIEGFCFDGENHPASFVTMGKLTQEPLKMQPGSFLTAVIGGIWVSVKRI</sequence>
<evidence type="ECO:0000313" key="14">
    <source>
        <dbReference type="Proteomes" id="UP000008237"/>
    </source>
</evidence>
<keyword evidence="8" id="KW-0492">Microsome</keyword>
<evidence type="ECO:0000256" key="12">
    <source>
        <dbReference type="ARBA" id="ARBA00023136"/>
    </source>
</evidence>
<evidence type="ECO:0000256" key="9">
    <source>
        <dbReference type="ARBA" id="ARBA00023002"/>
    </source>
</evidence>
<keyword evidence="10" id="KW-0408">Iron</keyword>
<evidence type="ECO:0000256" key="1">
    <source>
        <dbReference type="ARBA" id="ARBA00001971"/>
    </source>
</evidence>
<reference evidence="13 14" key="1">
    <citation type="journal article" date="2010" name="Science">
        <title>Genomic comparison of the ants Camponotus floridanus and Harpegnathos saltator.</title>
        <authorList>
            <person name="Bonasio R."/>
            <person name="Zhang G."/>
            <person name="Ye C."/>
            <person name="Mutti N.S."/>
            <person name="Fang X."/>
            <person name="Qin N."/>
            <person name="Donahue G."/>
            <person name="Yang P."/>
            <person name="Li Q."/>
            <person name="Li C."/>
            <person name="Zhang P."/>
            <person name="Huang Z."/>
            <person name="Berger S.L."/>
            <person name="Reinberg D."/>
            <person name="Wang J."/>
            <person name="Liebig J."/>
        </authorList>
    </citation>
    <scope>NUCLEOTIDE SEQUENCE [LARGE SCALE GENOMIC DNA]</scope>
    <source>
        <strain evidence="13 14">R22 G/1</strain>
    </source>
</reference>
<keyword evidence="6" id="KW-0479">Metal-binding</keyword>
<dbReference type="AlphaFoldDB" id="E2BW83"/>
<dbReference type="InterPro" id="IPR050476">
    <property type="entry name" value="Insect_CytP450_Detox"/>
</dbReference>
<evidence type="ECO:0000256" key="5">
    <source>
        <dbReference type="ARBA" id="ARBA00022617"/>
    </source>
</evidence>
<dbReference type="GO" id="GO:0004497">
    <property type="term" value="F:monooxygenase activity"/>
    <property type="evidence" value="ECO:0007669"/>
    <property type="project" value="UniProtKB-KW"/>
</dbReference>
<dbReference type="SUPFAM" id="SSF48264">
    <property type="entry name" value="Cytochrome P450"/>
    <property type="match status" value="1"/>
</dbReference>
<dbReference type="Gene3D" id="1.10.630.10">
    <property type="entry name" value="Cytochrome P450"/>
    <property type="match status" value="1"/>
</dbReference>
<dbReference type="GO" id="GO:0016705">
    <property type="term" value="F:oxidoreductase activity, acting on paired donors, with incorporation or reduction of molecular oxygen"/>
    <property type="evidence" value="ECO:0007669"/>
    <property type="project" value="InterPro"/>
</dbReference>
<dbReference type="EMBL" id="GL451091">
    <property type="protein sequence ID" value="EFN80115.1"/>
    <property type="molecule type" value="Genomic_DNA"/>
</dbReference>
<dbReference type="GO" id="GO:0020037">
    <property type="term" value="F:heme binding"/>
    <property type="evidence" value="ECO:0007669"/>
    <property type="project" value="InterPro"/>
</dbReference>
<evidence type="ECO:0000256" key="2">
    <source>
        <dbReference type="ARBA" id="ARBA00004174"/>
    </source>
</evidence>
<organism evidence="14">
    <name type="scientific">Harpegnathos saltator</name>
    <name type="common">Jerdon's jumping ant</name>
    <dbReference type="NCBI Taxonomy" id="610380"/>
    <lineage>
        <taxon>Eukaryota</taxon>
        <taxon>Metazoa</taxon>
        <taxon>Ecdysozoa</taxon>
        <taxon>Arthropoda</taxon>
        <taxon>Hexapoda</taxon>
        <taxon>Insecta</taxon>
        <taxon>Pterygota</taxon>
        <taxon>Neoptera</taxon>
        <taxon>Endopterygota</taxon>
        <taxon>Hymenoptera</taxon>
        <taxon>Apocrita</taxon>
        <taxon>Aculeata</taxon>
        <taxon>Formicoidea</taxon>
        <taxon>Formicidae</taxon>
        <taxon>Ponerinae</taxon>
        <taxon>Ponerini</taxon>
        <taxon>Harpegnathos</taxon>
    </lineage>
</organism>
<dbReference type="InParanoid" id="E2BW83"/>
<keyword evidence="12" id="KW-0472">Membrane</keyword>
<evidence type="ECO:0000256" key="6">
    <source>
        <dbReference type="ARBA" id="ARBA00022723"/>
    </source>
</evidence>
<keyword evidence="14" id="KW-1185">Reference proteome</keyword>
<keyword evidence="5" id="KW-0349">Heme</keyword>
<evidence type="ECO:0000256" key="3">
    <source>
        <dbReference type="ARBA" id="ARBA00004406"/>
    </source>
</evidence>
<evidence type="ECO:0000313" key="13">
    <source>
        <dbReference type="EMBL" id="EFN80115.1"/>
    </source>
</evidence>
<comment type="cofactor">
    <cofactor evidence="1">
        <name>heme</name>
        <dbReference type="ChEBI" id="CHEBI:30413"/>
    </cofactor>
</comment>
<comment type="similarity">
    <text evidence="4">Belongs to the cytochrome P450 family.</text>
</comment>
<keyword evidence="9" id="KW-0560">Oxidoreductase</keyword>
<protein>
    <submittedName>
        <fullName evidence="13">Probable cytochrome P450 6g2</fullName>
    </submittedName>
</protein>
<dbReference type="InterPro" id="IPR001128">
    <property type="entry name" value="Cyt_P450"/>
</dbReference>
<dbReference type="Proteomes" id="UP000008237">
    <property type="component" value="Unassembled WGS sequence"/>
</dbReference>